<sequence>MGCLMGKEEMAGQPMPYAANYNYPNQGYCGYQQVYEQQYRPGQVCQSNRYENAPGQPFCQDRFSYNQPSPRFYANCRPPTVPEPVQCRPVAGYADPYAQPGYTQPGYSQMGYGAPTYGQDVLNQQSQGMSSGAKMVRAGAVFAAHHAGDIAQFAEGAAHRAGDIAQFAEGAADHAGDIAQFAEGAFDDVGRFAGDAAHGVEEFVEDYFY</sequence>
<reference evidence="1" key="1">
    <citation type="submission" date="2021-02" db="EMBL/GenBank/DDBJ databases">
        <authorList>
            <person name="Dougan E. K."/>
            <person name="Rhodes N."/>
            <person name="Thang M."/>
            <person name="Chan C."/>
        </authorList>
    </citation>
    <scope>NUCLEOTIDE SEQUENCE</scope>
</reference>
<gene>
    <name evidence="1" type="ORF">SNEC2469_LOCUS4978</name>
</gene>
<dbReference type="EMBL" id="CAJNJA010009596">
    <property type="protein sequence ID" value="CAE7248398.1"/>
    <property type="molecule type" value="Genomic_DNA"/>
</dbReference>
<dbReference type="OrthoDB" id="10300547at2759"/>
<dbReference type="AlphaFoldDB" id="A0A812LRW1"/>
<dbReference type="Proteomes" id="UP000601435">
    <property type="component" value="Unassembled WGS sequence"/>
</dbReference>
<name>A0A812LRW1_9DINO</name>
<evidence type="ECO:0000313" key="1">
    <source>
        <dbReference type="EMBL" id="CAE7248398.1"/>
    </source>
</evidence>
<protein>
    <submittedName>
        <fullName evidence="1">Uncharacterized protein</fullName>
    </submittedName>
</protein>
<keyword evidence="2" id="KW-1185">Reference proteome</keyword>
<evidence type="ECO:0000313" key="2">
    <source>
        <dbReference type="Proteomes" id="UP000601435"/>
    </source>
</evidence>
<proteinExistence type="predicted"/>
<comment type="caution">
    <text evidence="1">The sequence shown here is derived from an EMBL/GenBank/DDBJ whole genome shotgun (WGS) entry which is preliminary data.</text>
</comment>
<accession>A0A812LRW1</accession>
<organism evidence="1 2">
    <name type="scientific">Symbiodinium necroappetens</name>
    <dbReference type="NCBI Taxonomy" id="1628268"/>
    <lineage>
        <taxon>Eukaryota</taxon>
        <taxon>Sar</taxon>
        <taxon>Alveolata</taxon>
        <taxon>Dinophyceae</taxon>
        <taxon>Suessiales</taxon>
        <taxon>Symbiodiniaceae</taxon>
        <taxon>Symbiodinium</taxon>
    </lineage>
</organism>